<accession>A0A832WM11</accession>
<comment type="function">
    <text evidence="4">Catalyzes the deamination of 5-methylthioadenosine and S-adenosyl-L-homocysteine into 5-methylthioinosine and S-inosyl-L-homocysteine, respectively. Is also able to deaminate adenosine.</text>
</comment>
<dbReference type="GO" id="GO:0050270">
    <property type="term" value="F:S-adenosylhomocysteine deaminase activity"/>
    <property type="evidence" value="ECO:0007669"/>
    <property type="project" value="UniProtKB-UniRule"/>
</dbReference>
<comment type="caution">
    <text evidence="6">The sequence shown here is derived from an EMBL/GenBank/DDBJ whole genome shotgun (WGS) entry which is preliminary data.</text>
</comment>
<proteinExistence type="inferred from homology"/>
<feature type="binding site" evidence="4">
    <location>
        <position position="209"/>
    </location>
    <ligand>
        <name>substrate</name>
    </ligand>
</feature>
<dbReference type="Gene3D" id="3.20.20.140">
    <property type="entry name" value="Metal-dependent hydrolases"/>
    <property type="match status" value="1"/>
</dbReference>
<evidence type="ECO:0000256" key="1">
    <source>
        <dbReference type="ARBA" id="ARBA00022723"/>
    </source>
</evidence>
<dbReference type="InterPro" id="IPR032466">
    <property type="entry name" value="Metal_Hydrolase"/>
</dbReference>
<dbReference type="EC" id="3.5.4.31" evidence="4"/>
<dbReference type="InterPro" id="IPR050287">
    <property type="entry name" value="MTA/SAH_deaminase"/>
</dbReference>
<feature type="binding site" evidence="4">
    <location>
        <position position="179"/>
    </location>
    <ligand>
        <name>substrate</name>
    </ligand>
</feature>
<dbReference type="NCBIfam" id="NF006252">
    <property type="entry name" value="PRK08393.1"/>
    <property type="match status" value="1"/>
</dbReference>
<dbReference type="InterPro" id="IPR011059">
    <property type="entry name" value="Metal-dep_hydrolase_composite"/>
</dbReference>
<keyword evidence="2 4" id="KW-0378">Hydrolase</keyword>
<dbReference type="EC" id="3.5.4.28" evidence="4"/>
<feature type="binding site" evidence="4">
    <location>
        <position position="206"/>
    </location>
    <ligand>
        <name>Zn(2+)</name>
        <dbReference type="ChEBI" id="CHEBI:29105"/>
    </ligand>
</feature>
<feature type="binding site" evidence="4">
    <location>
        <position position="87"/>
    </location>
    <ligand>
        <name>substrate</name>
    </ligand>
</feature>
<evidence type="ECO:0000313" key="7">
    <source>
        <dbReference type="Proteomes" id="UP000617544"/>
    </source>
</evidence>
<comment type="similarity">
    <text evidence="4">Belongs to the metallo-dependent hydrolases superfamily. MTA/SAH deaminase family.</text>
</comment>
<comment type="caution">
    <text evidence="4">Lacks conserved residue(s) required for the propagation of feature annotation.</text>
</comment>
<evidence type="ECO:0000313" key="6">
    <source>
        <dbReference type="EMBL" id="HII60501.1"/>
    </source>
</evidence>
<protein>
    <recommendedName>
        <fullName evidence="4">5-methylthioadenosine/S-adenosylhomocysteine deaminase</fullName>
        <shortName evidence="4">MTA/SAH deaminase</shortName>
        <ecNumber evidence="4">3.5.4.28</ecNumber>
        <ecNumber evidence="4">3.5.4.31</ecNumber>
    </recommendedName>
</protein>
<dbReference type="HAMAP" id="MF_01281">
    <property type="entry name" value="MTA_SAH_deamin"/>
    <property type="match status" value="1"/>
</dbReference>
<name>A0A832WM11_PYRHR</name>
<feature type="binding site" evidence="4">
    <location>
        <position position="58"/>
    </location>
    <ligand>
        <name>Zn(2+)</name>
        <dbReference type="ChEBI" id="CHEBI:29105"/>
    </ligand>
</feature>
<dbReference type="GO" id="GO:0046872">
    <property type="term" value="F:metal ion binding"/>
    <property type="evidence" value="ECO:0007669"/>
    <property type="project" value="UniProtKB-KW"/>
</dbReference>
<dbReference type="AlphaFoldDB" id="A0A832WM11"/>
<dbReference type="Proteomes" id="UP000617544">
    <property type="component" value="Unassembled WGS sequence"/>
</dbReference>
<organism evidence="6 7">
    <name type="scientific">Pyrococcus horikoshii</name>
    <dbReference type="NCBI Taxonomy" id="53953"/>
    <lineage>
        <taxon>Archaea</taxon>
        <taxon>Methanobacteriati</taxon>
        <taxon>Methanobacteriota</taxon>
        <taxon>Thermococci</taxon>
        <taxon>Thermococcales</taxon>
        <taxon>Thermococcaceae</taxon>
        <taxon>Pyrococcus</taxon>
    </lineage>
</organism>
<comment type="cofactor">
    <cofactor evidence="4">
        <name>Zn(2+)</name>
        <dbReference type="ChEBI" id="CHEBI:29105"/>
    </cofactor>
    <text evidence="4">Binds 1 zinc ion per subunit.</text>
</comment>
<feature type="domain" description="Amidohydrolase-related" evidence="5">
    <location>
        <begin position="50"/>
        <end position="395"/>
    </location>
</feature>
<dbReference type="CDD" id="cd01298">
    <property type="entry name" value="ATZ_TRZ_like"/>
    <property type="match status" value="1"/>
</dbReference>
<comment type="catalytic activity">
    <reaction evidence="4">
        <text>S-methyl-5'-thioadenosine + H2O + H(+) = S-methyl-5'-thioinosine + NH4(+)</text>
        <dbReference type="Rhea" id="RHEA:25025"/>
        <dbReference type="ChEBI" id="CHEBI:15377"/>
        <dbReference type="ChEBI" id="CHEBI:15378"/>
        <dbReference type="ChEBI" id="CHEBI:17509"/>
        <dbReference type="ChEBI" id="CHEBI:28938"/>
        <dbReference type="ChEBI" id="CHEBI:48595"/>
        <dbReference type="EC" id="3.5.4.31"/>
    </reaction>
</comment>
<dbReference type="GeneID" id="1443831"/>
<dbReference type="Pfam" id="PF01979">
    <property type="entry name" value="Amidohydro_1"/>
    <property type="match status" value="1"/>
</dbReference>
<dbReference type="InterPro" id="IPR006680">
    <property type="entry name" value="Amidohydro-rel"/>
</dbReference>
<comment type="catalytic activity">
    <reaction evidence="4">
        <text>S-adenosyl-L-homocysteine + H2O + H(+) = S-inosyl-L-homocysteine + NH4(+)</text>
        <dbReference type="Rhea" id="RHEA:20716"/>
        <dbReference type="ChEBI" id="CHEBI:15377"/>
        <dbReference type="ChEBI" id="CHEBI:15378"/>
        <dbReference type="ChEBI" id="CHEBI:28938"/>
        <dbReference type="ChEBI" id="CHEBI:57856"/>
        <dbReference type="ChEBI" id="CHEBI:57985"/>
        <dbReference type="EC" id="3.5.4.28"/>
    </reaction>
</comment>
<evidence type="ECO:0000259" key="5">
    <source>
        <dbReference type="Pfam" id="PF01979"/>
    </source>
</evidence>
<dbReference type="InterPro" id="IPR023512">
    <property type="entry name" value="Deaminase_MtaD/DadD"/>
</dbReference>
<feature type="binding site" evidence="4">
    <location>
        <position position="294"/>
    </location>
    <ligand>
        <name>substrate</name>
    </ligand>
</feature>
<dbReference type="PANTHER" id="PTHR43794">
    <property type="entry name" value="AMINOHYDROLASE SSNA-RELATED"/>
    <property type="match status" value="1"/>
</dbReference>
<dbReference type="SUPFAM" id="SSF51556">
    <property type="entry name" value="Metallo-dependent hydrolases"/>
    <property type="match status" value="1"/>
</dbReference>
<dbReference type="GO" id="GO:0090614">
    <property type="term" value="F:5'-methylthioadenosine deaminase activity"/>
    <property type="evidence" value="ECO:0007669"/>
    <property type="project" value="UniProtKB-UniRule"/>
</dbReference>
<sequence>MLLKGGLILYDTSYHPTRADILIEGDKIVEVKRNINKAADEVIDASHSLIIPAFINAHTHSPMVIFRGLAEDVPLMDWLQNYIWPAERKLKRKEVYWGAKLALLEMVHSGISTFVDMYFYMEEVARATLEVGLRGFLGYGMVDLEDEEKRRKEIKETEKLHEFITKLNSKLVKFILAPHAPYTCSLDCLKWVAEKSREWDSLVTIHLAETRDEIKIMEEKYGRSPVEVLKEANLLNDKLIAAHGIWLSKKDLEMLASSNVTIAHCPASNMKLGSGIFPMRDAIDEDINVALGTDGAASNNTLDIIREMRLASLLQKVNTLNPAIVKSEEIFRMATINGAKALKLKAGIIKEGYIADIAVINLKRSHLLPLHNPLATLIFSAKAGDIDTLIVSGRVIMLDGEVLTIDEEKVIDKFLGVGI</sequence>
<reference evidence="6" key="1">
    <citation type="journal article" date="2020" name="bioRxiv">
        <title>A rank-normalized archaeal taxonomy based on genome phylogeny resolves widespread incomplete and uneven classifications.</title>
        <authorList>
            <person name="Rinke C."/>
            <person name="Chuvochina M."/>
            <person name="Mussig A.J."/>
            <person name="Chaumeil P.-A."/>
            <person name="Waite D.W."/>
            <person name="Whitman W.B."/>
            <person name="Parks D.H."/>
            <person name="Hugenholtz P."/>
        </authorList>
    </citation>
    <scope>NUCLEOTIDE SEQUENCE</scope>
    <source>
        <strain evidence="6">UBA8834</strain>
    </source>
</reference>
<keyword evidence="1 4" id="KW-0479">Metal-binding</keyword>
<dbReference type="PANTHER" id="PTHR43794:SF11">
    <property type="entry name" value="AMIDOHYDROLASE-RELATED DOMAIN-CONTAINING PROTEIN"/>
    <property type="match status" value="1"/>
</dbReference>
<evidence type="ECO:0000256" key="4">
    <source>
        <dbReference type="HAMAP-Rule" id="MF_01281"/>
    </source>
</evidence>
<evidence type="ECO:0000256" key="3">
    <source>
        <dbReference type="ARBA" id="ARBA00022833"/>
    </source>
</evidence>
<dbReference type="SUPFAM" id="SSF51338">
    <property type="entry name" value="Composite domain of metallo-dependent hydrolases"/>
    <property type="match status" value="1"/>
</dbReference>
<dbReference type="FunFam" id="3.20.20.140:FF:000014">
    <property type="entry name" value="5-methylthioadenosine/S-adenosylhomocysteine deaminase"/>
    <property type="match status" value="1"/>
</dbReference>
<keyword evidence="3 4" id="KW-0862">Zinc</keyword>
<dbReference type="EMBL" id="DUJN01000002">
    <property type="protein sequence ID" value="HII60501.1"/>
    <property type="molecule type" value="Genomic_DNA"/>
</dbReference>
<gene>
    <name evidence="4" type="primary">mtaD</name>
    <name evidence="6" type="ORF">HA331_01850</name>
</gene>
<feature type="binding site" evidence="4">
    <location>
        <position position="294"/>
    </location>
    <ligand>
        <name>Zn(2+)</name>
        <dbReference type="ChEBI" id="CHEBI:29105"/>
    </ligand>
</feature>
<dbReference type="RefSeq" id="WP_048053603.1">
    <property type="nucleotide sequence ID" value="NZ_DUJN01000002.1"/>
</dbReference>
<feature type="binding site" evidence="4">
    <location>
        <position position="60"/>
    </location>
    <ligand>
        <name>Zn(2+)</name>
        <dbReference type="ChEBI" id="CHEBI:29105"/>
    </ligand>
</feature>
<evidence type="ECO:0000256" key="2">
    <source>
        <dbReference type="ARBA" id="ARBA00022801"/>
    </source>
</evidence>
<dbReference type="Gene3D" id="2.30.40.10">
    <property type="entry name" value="Urease, subunit C, domain 1"/>
    <property type="match status" value="1"/>
</dbReference>